<dbReference type="Pfam" id="PF02350">
    <property type="entry name" value="Epimerase_2"/>
    <property type="match status" value="1"/>
</dbReference>
<sequence>MASEPRRILLIGGTRPEAIKLAPLLLAAEGRPDLRLRLIATGQHPEMFADALHAFGLKADRTLPPARPGDTIENLADRIARALPALLAEIAPDIVLVQGDTTSAWAAARVAHQAGSAVGHVEAGLRSGDLNMPWPEERNRVQIDALSTMLFAPTVEAARHLRHEGVPGRVFVTGNTGIDALLWMRRNVALHRHSDRRLILVTAHRRENVAHLPAICRALRTIAARGDVSILLPVHPNPAVAAVVERELAGVPDIELTPALTYPAMVALMAQAHLLLTDSGGLQEEAPAIGLPTLVLRDVTERPEALATGNLAMVGTVPRRIVAAARRLLDDARAHAAMSRPAFPYGDGQAAHRILDAIVAHPLPRRAALR</sequence>
<name>A0ABY7TQ89_9SPHN</name>
<dbReference type="InterPro" id="IPR003331">
    <property type="entry name" value="UDP_GlcNAc_Epimerase_2_dom"/>
</dbReference>
<comment type="catalytic activity">
    <reaction evidence="2">
        <text>UDP-N-acetyl-alpha-D-glucosamine = UDP-N-acetyl-alpha-D-mannosamine</text>
        <dbReference type="Rhea" id="RHEA:17213"/>
        <dbReference type="ChEBI" id="CHEBI:57705"/>
        <dbReference type="ChEBI" id="CHEBI:68623"/>
        <dbReference type="EC" id="5.1.3.14"/>
    </reaction>
</comment>
<evidence type="ECO:0000313" key="8">
    <source>
        <dbReference type="Proteomes" id="UP001220395"/>
    </source>
</evidence>
<keyword evidence="1 5" id="KW-0413">Isomerase</keyword>
<evidence type="ECO:0000256" key="5">
    <source>
        <dbReference type="RuleBase" id="RU003513"/>
    </source>
</evidence>
<evidence type="ECO:0000256" key="2">
    <source>
        <dbReference type="ARBA" id="ARBA00036080"/>
    </source>
</evidence>
<dbReference type="RefSeq" id="WP_273691051.1">
    <property type="nucleotide sequence ID" value="NZ_CP117411.1"/>
</dbReference>
<dbReference type="Gene3D" id="3.40.50.2000">
    <property type="entry name" value="Glycogen Phosphorylase B"/>
    <property type="match status" value="2"/>
</dbReference>
<protein>
    <recommendedName>
        <fullName evidence="4">UDP-N-acetylglucosamine 2-epimerase (non-hydrolyzing)</fullName>
        <ecNumber evidence="4">5.1.3.14</ecNumber>
    </recommendedName>
</protein>
<dbReference type="InterPro" id="IPR029767">
    <property type="entry name" value="WecB-like"/>
</dbReference>
<dbReference type="NCBIfam" id="TIGR00236">
    <property type="entry name" value="wecB"/>
    <property type="match status" value="1"/>
</dbReference>
<feature type="domain" description="UDP-N-acetylglucosamine 2-epimerase" evidence="6">
    <location>
        <begin position="29"/>
        <end position="358"/>
    </location>
</feature>
<dbReference type="EMBL" id="CP117411">
    <property type="protein sequence ID" value="WCT75298.1"/>
    <property type="molecule type" value="Genomic_DNA"/>
</dbReference>
<gene>
    <name evidence="7" type="primary">wecB</name>
    <name evidence="7" type="ORF">PQ455_08795</name>
</gene>
<dbReference type="GO" id="GO:0008761">
    <property type="term" value="F:UDP-N-acetylglucosamine 2-epimerase activity"/>
    <property type="evidence" value="ECO:0007669"/>
    <property type="project" value="UniProtKB-EC"/>
</dbReference>
<evidence type="ECO:0000256" key="4">
    <source>
        <dbReference type="ARBA" id="ARBA00038858"/>
    </source>
</evidence>
<evidence type="ECO:0000256" key="3">
    <source>
        <dbReference type="ARBA" id="ARBA00038209"/>
    </source>
</evidence>
<keyword evidence="8" id="KW-1185">Reference proteome</keyword>
<dbReference type="SUPFAM" id="SSF53756">
    <property type="entry name" value="UDP-Glycosyltransferase/glycogen phosphorylase"/>
    <property type="match status" value="1"/>
</dbReference>
<evidence type="ECO:0000313" key="7">
    <source>
        <dbReference type="EMBL" id="WCT75298.1"/>
    </source>
</evidence>
<proteinExistence type="inferred from homology"/>
<dbReference type="CDD" id="cd03786">
    <property type="entry name" value="GTB_UDP-GlcNAc_2-Epimerase"/>
    <property type="match status" value="1"/>
</dbReference>
<reference evidence="7 8" key="1">
    <citation type="submission" date="2023-02" db="EMBL/GenBank/DDBJ databases">
        <title>Genome sequence of Sphingomonas naphthae.</title>
        <authorList>
            <person name="Kim S."/>
            <person name="Heo J."/>
            <person name="Kwon S.-W."/>
        </authorList>
    </citation>
    <scope>NUCLEOTIDE SEQUENCE [LARGE SCALE GENOMIC DNA]</scope>
    <source>
        <strain evidence="7 8">KACC 18716</strain>
    </source>
</reference>
<accession>A0ABY7TQ89</accession>
<dbReference type="Proteomes" id="UP001220395">
    <property type="component" value="Chromosome"/>
</dbReference>
<organism evidence="7 8">
    <name type="scientific">Sphingomonas naphthae</name>
    <dbReference type="NCBI Taxonomy" id="1813468"/>
    <lineage>
        <taxon>Bacteria</taxon>
        <taxon>Pseudomonadati</taxon>
        <taxon>Pseudomonadota</taxon>
        <taxon>Alphaproteobacteria</taxon>
        <taxon>Sphingomonadales</taxon>
        <taxon>Sphingomonadaceae</taxon>
        <taxon>Sphingomonas</taxon>
    </lineage>
</organism>
<evidence type="ECO:0000259" key="6">
    <source>
        <dbReference type="Pfam" id="PF02350"/>
    </source>
</evidence>
<dbReference type="PANTHER" id="PTHR43174">
    <property type="entry name" value="UDP-N-ACETYLGLUCOSAMINE 2-EPIMERASE"/>
    <property type="match status" value="1"/>
</dbReference>
<comment type="similarity">
    <text evidence="3 5">Belongs to the UDP-N-acetylglucosamine 2-epimerase family.</text>
</comment>
<dbReference type="EC" id="5.1.3.14" evidence="4"/>
<dbReference type="PANTHER" id="PTHR43174:SF2">
    <property type="entry name" value="UDP-N-ACETYLGLUCOSAMINE 2-EPIMERASE"/>
    <property type="match status" value="1"/>
</dbReference>
<evidence type="ECO:0000256" key="1">
    <source>
        <dbReference type="ARBA" id="ARBA00023235"/>
    </source>
</evidence>